<evidence type="ECO:0000313" key="3">
    <source>
        <dbReference type="EMBL" id="NGP19154.1"/>
    </source>
</evidence>
<keyword evidence="3" id="KW-0540">Nuclease</keyword>
<dbReference type="Pfam" id="PF01844">
    <property type="entry name" value="HNH"/>
    <property type="match status" value="1"/>
</dbReference>
<protein>
    <submittedName>
        <fullName evidence="3">HNH endonuclease</fullName>
    </submittedName>
</protein>
<dbReference type="InterPro" id="IPR002711">
    <property type="entry name" value="HNH"/>
</dbReference>
<feature type="compositionally biased region" description="Basic and acidic residues" evidence="1">
    <location>
        <begin position="121"/>
        <end position="130"/>
    </location>
</feature>
<dbReference type="EMBL" id="JAALFG010000004">
    <property type="protein sequence ID" value="NGP19154.1"/>
    <property type="molecule type" value="Genomic_DNA"/>
</dbReference>
<name>A0A6M1SR87_9HYPH</name>
<dbReference type="GO" id="GO:0008270">
    <property type="term" value="F:zinc ion binding"/>
    <property type="evidence" value="ECO:0007669"/>
    <property type="project" value="InterPro"/>
</dbReference>
<reference evidence="3 4" key="2">
    <citation type="submission" date="2020-03" db="EMBL/GenBank/DDBJ databases">
        <title>Devosia chinhatensis sp. nov., isolated from a hexachlorocyclohexane (HCH) dump site in India.</title>
        <authorList>
            <person name="Kumar M."/>
            <person name="Lal R."/>
        </authorList>
    </citation>
    <scope>NUCLEOTIDE SEQUENCE [LARGE SCALE GENOMIC DNA]</scope>
    <source>
        <strain evidence="3 4">H239</strain>
    </source>
</reference>
<dbReference type="RefSeq" id="WP_164535392.1">
    <property type="nucleotide sequence ID" value="NZ_JAALFG010000004.1"/>
</dbReference>
<evidence type="ECO:0000256" key="1">
    <source>
        <dbReference type="SAM" id="MobiDB-lite"/>
    </source>
</evidence>
<proteinExistence type="predicted"/>
<keyword evidence="3" id="KW-0378">Hydrolase</keyword>
<dbReference type="GO" id="GO:0003676">
    <property type="term" value="F:nucleic acid binding"/>
    <property type="evidence" value="ECO:0007669"/>
    <property type="project" value="InterPro"/>
</dbReference>
<dbReference type="AlphaFoldDB" id="A0A6M1SR87"/>
<keyword evidence="4" id="KW-1185">Reference proteome</keyword>
<gene>
    <name evidence="3" type="ORF">G5575_17275</name>
</gene>
<reference evidence="3 4" key="1">
    <citation type="submission" date="2020-02" db="EMBL/GenBank/DDBJ databases">
        <authorList>
            <person name="Khan S.A."/>
            <person name="Jeon C.O."/>
            <person name="Chun B.H."/>
        </authorList>
    </citation>
    <scope>NUCLEOTIDE SEQUENCE [LARGE SCALE GENOMIC DNA]</scope>
    <source>
        <strain evidence="3 4">H239</strain>
    </source>
</reference>
<dbReference type="Gene3D" id="1.10.30.50">
    <property type="match status" value="1"/>
</dbReference>
<dbReference type="InterPro" id="IPR003615">
    <property type="entry name" value="HNH_nuc"/>
</dbReference>
<dbReference type="Proteomes" id="UP000474802">
    <property type="component" value="Unassembled WGS sequence"/>
</dbReference>
<evidence type="ECO:0000259" key="2">
    <source>
        <dbReference type="SMART" id="SM00507"/>
    </source>
</evidence>
<feature type="domain" description="HNH nuclease" evidence="2">
    <location>
        <begin position="22"/>
        <end position="77"/>
    </location>
</feature>
<sequence length="130" mass="14454">MRTAKLKEWVGRRPESMPGQTVLFRLHAKQGGICACGCGQVMNFNVDKIDCDHIVALIDGGENRESNLQLLLNACHKVKTAAEASARSEERKHKAKAFTALRRPKRGAGFPKAEPQRSATRKIEKWSLLS</sequence>
<dbReference type="SMART" id="SM00507">
    <property type="entry name" value="HNHc"/>
    <property type="match status" value="1"/>
</dbReference>
<organism evidence="3 4">
    <name type="scientific">Devosia aurantiaca</name>
    <dbReference type="NCBI Taxonomy" id="2714858"/>
    <lineage>
        <taxon>Bacteria</taxon>
        <taxon>Pseudomonadati</taxon>
        <taxon>Pseudomonadota</taxon>
        <taxon>Alphaproteobacteria</taxon>
        <taxon>Hyphomicrobiales</taxon>
        <taxon>Devosiaceae</taxon>
        <taxon>Devosia</taxon>
    </lineage>
</organism>
<feature type="region of interest" description="Disordered" evidence="1">
    <location>
        <begin position="84"/>
        <end position="130"/>
    </location>
</feature>
<evidence type="ECO:0000313" key="4">
    <source>
        <dbReference type="Proteomes" id="UP000474802"/>
    </source>
</evidence>
<dbReference type="CDD" id="cd00085">
    <property type="entry name" value="HNHc"/>
    <property type="match status" value="1"/>
</dbReference>
<comment type="caution">
    <text evidence="3">The sequence shown here is derived from an EMBL/GenBank/DDBJ whole genome shotgun (WGS) entry which is preliminary data.</text>
</comment>
<keyword evidence="3" id="KW-0255">Endonuclease</keyword>
<dbReference type="GO" id="GO:0004519">
    <property type="term" value="F:endonuclease activity"/>
    <property type="evidence" value="ECO:0007669"/>
    <property type="project" value="UniProtKB-KW"/>
</dbReference>
<accession>A0A6M1SR87</accession>